<organism evidence="11 12">
    <name type="scientific">Stephania cephalantha</name>
    <dbReference type="NCBI Taxonomy" id="152367"/>
    <lineage>
        <taxon>Eukaryota</taxon>
        <taxon>Viridiplantae</taxon>
        <taxon>Streptophyta</taxon>
        <taxon>Embryophyta</taxon>
        <taxon>Tracheophyta</taxon>
        <taxon>Spermatophyta</taxon>
        <taxon>Magnoliopsida</taxon>
        <taxon>Ranunculales</taxon>
        <taxon>Menispermaceae</taxon>
        <taxon>Menispermoideae</taxon>
        <taxon>Cissampelideae</taxon>
        <taxon>Stephania</taxon>
    </lineage>
</organism>
<evidence type="ECO:0000256" key="2">
    <source>
        <dbReference type="ARBA" id="ARBA00022692"/>
    </source>
</evidence>
<gene>
    <name evidence="11" type="ORF">Scep_014484</name>
</gene>
<evidence type="ECO:0000313" key="12">
    <source>
        <dbReference type="Proteomes" id="UP001419268"/>
    </source>
</evidence>
<dbReference type="EMBL" id="JBBNAG010000006">
    <property type="protein sequence ID" value="KAK9125638.1"/>
    <property type="molecule type" value="Genomic_DNA"/>
</dbReference>
<keyword evidence="4" id="KW-0256">Endoplasmic reticulum</keyword>
<keyword evidence="3" id="KW-0378">Hydrolase</keyword>
<comment type="similarity">
    <text evidence="7">Belongs to the type 2 lipid phosphate phosphatase family.</text>
</comment>
<dbReference type="GO" id="GO:0005789">
    <property type="term" value="C:endoplasmic reticulum membrane"/>
    <property type="evidence" value="ECO:0007669"/>
    <property type="project" value="UniProtKB-SubCell"/>
</dbReference>
<keyword evidence="12" id="KW-1185">Reference proteome</keyword>
<accession>A0AAP0J1E7</accession>
<keyword evidence="2 9" id="KW-0812">Transmembrane</keyword>
<dbReference type="AlphaFoldDB" id="A0AAP0J1E7"/>
<reference evidence="11 12" key="1">
    <citation type="submission" date="2024-01" db="EMBL/GenBank/DDBJ databases">
        <title>Genome assemblies of Stephania.</title>
        <authorList>
            <person name="Yang L."/>
        </authorList>
    </citation>
    <scope>NUCLEOTIDE SEQUENCE [LARGE SCALE GENOMIC DNA]</scope>
    <source>
        <strain evidence="11">JXDWG</strain>
        <tissue evidence="11">Leaf</tissue>
    </source>
</reference>
<protein>
    <recommendedName>
        <fullName evidence="10">Phosphatidic acid phosphatase type 2/haloperoxidase domain-containing protein</fullName>
    </recommendedName>
</protein>
<dbReference type="SUPFAM" id="SSF48317">
    <property type="entry name" value="Acid phosphatase/Vanadium-dependent haloperoxidase"/>
    <property type="match status" value="1"/>
</dbReference>
<dbReference type="Pfam" id="PF01569">
    <property type="entry name" value="PAP2"/>
    <property type="match status" value="1"/>
</dbReference>
<feature type="transmembrane region" description="Helical" evidence="9">
    <location>
        <begin position="351"/>
        <end position="370"/>
    </location>
</feature>
<evidence type="ECO:0000256" key="7">
    <source>
        <dbReference type="ARBA" id="ARBA00038324"/>
    </source>
</evidence>
<feature type="domain" description="Phosphatidic acid phosphatase type 2/haloperoxidase" evidence="10">
    <location>
        <begin position="149"/>
        <end position="273"/>
    </location>
</feature>
<dbReference type="InterPro" id="IPR000326">
    <property type="entry name" value="PAP2/HPO"/>
</dbReference>
<evidence type="ECO:0000256" key="5">
    <source>
        <dbReference type="ARBA" id="ARBA00022989"/>
    </source>
</evidence>
<evidence type="ECO:0000256" key="8">
    <source>
        <dbReference type="SAM" id="MobiDB-lite"/>
    </source>
</evidence>
<keyword evidence="6 9" id="KW-0472">Membrane</keyword>
<dbReference type="InterPro" id="IPR036938">
    <property type="entry name" value="PAP2/HPO_sf"/>
</dbReference>
<comment type="caution">
    <text evidence="11">The sequence shown here is derived from an EMBL/GenBank/DDBJ whole genome shotgun (WGS) entry which is preliminary data.</text>
</comment>
<sequence length="462" mass="51126">MGGTTGARSGGGRGGIGGRVPLAVKGDNERGGGDPQQFWVESLLGRKNRFLGFRRNGRDTQLAIVVFVWDRCVDLGLIVLQCDPEDQINHPTMGHPESHYWDSFHSSDSGRFKNGFLDAFFSGLSCVVSVPFYTAFLPFLFWSGHSKLARQMTILMAFCDYLGNCIKDLISAPRPCSPPVRRVTTTKDEQENALEYGLPSSHTLNTVCLSGYLLFYLLNYTQTRDTLTIVVWFMLACILVALIGLGRIYLGMHSIVDVVGGLVIGMVVLSFWLLVHEHVDRFVVSGQNVMSYWSMLSFLLLFAYPTPECPTPSFEYHTAFDGVALGIVSGIQQTYGQFHHQNVPRIFSPQLPFLVFLGRILVGIPTILIMKFCSKALAKRVLPVASNTLGIPIRSSCYIPALNGSSGKKSEISRQSGCLQKLQFFARQDSFDIDTGIRFIQYAGLAWSAVDLAPSLFPYLGL</sequence>
<feature type="region of interest" description="Disordered" evidence="8">
    <location>
        <begin position="1"/>
        <end position="33"/>
    </location>
</feature>
<dbReference type="GO" id="GO:0042392">
    <property type="term" value="F:sphingosine-1-phosphate phosphatase activity"/>
    <property type="evidence" value="ECO:0007669"/>
    <property type="project" value="TreeGrafter"/>
</dbReference>
<feature type="transmembrane region" description="Helical" evidence="9">
    <location>
        <begin position="255"/>
        <end position="275"/>
    </location>
</feature>
<feature type="transmembrane region" description="Helical" evidence="9">
    <location>
        <begin position="119"/>
        <end position="142"/>
    </location>
</feature>
<name>A0AAP0J1E7_9MAGN</name>
<evidence type="ECO:0000256" key="6">
    <source>
        <dbReference type="ARBA" id="ARBA00023136"/>
    </source>
</evidence>
<dbReference type="SMART" id="SM00014">
    <property type="entry name" value="acidPPc"/>
    <property type="match status" value="1"/>
</dbReference>
<proteinExistence type="inferred from homology"/>
<feature type="transmembrane region" description="Helical" evidence="9">
    <location>
        <begin position="282"/>
        <end position="304"/>
    </location>
</feature>
<evidence type="ECO:0000256" key="1">
    <source>
        <dbReference type="ARBA" id="ARBA00004477"/>
    </source>
</evidence>
<feature type="compositionally biased region" description="Gly residues" evidence="8">
    <location>
        <begin position="1"/>
        <end position="18"/>
    </location>
</feature>
<dbReference type="PANTHER" id="PTHR14969">
    <property type="entry name" value="SPHINGOSINE-1-PHOSPHATE PHOSPHOHYDROLASE"/>
    <property type="match status" value="1"/>
</dbReference>
<evidence type="ECO:0000259" key="10">
    <source>
        <dbReference type="SMART" id="SM00014"/>
    </source>
</evidence>
<evidence type="ECO:0000256" key="4">
    <source>
        <dbReference type="ARBA" id="ARBA00022824"/>
    </source>
</evidence>
<evidence type="ECO:0000313" key="11">
    <source>
        <dbReference type="EMBL" id="KAK9125638.1"/>
    </source>
</evidence>
<evidence type="ECO:0000256" key="3">
    <source>
        <dbReference type="ARBA" id="ARBA00022801"/>
    </source>
</evidence>
<dbReference type="PANTHER" id="PTHR14969:SF28">
    <property type="entry name" value="DIHYDROSPHINGOSINE 1-PHOSPHATE PHOSPHATASE LCB3-RELATED"/>
    <property type="match status" value="1"/>
</dbReference>
<keyword evidence="5 9" id="KW-1133">Transmembrane helix</keyword>
<comment type="subcellular location">
    <subcellularLocation>
        <location evidence="1">Endoplasmic reticulum membrane</location>
        <topology evidence="1">Multi-pass membrane protein</topology>
    </subcellularLocation>
</comment>
<feature type="transmembrane region" description="Helical" evidence="9">
    <location>
        <begin position="227"/>
        <end position="249"/>
    </location>
</feature>
<feature type="transmembrane region" description="Helical" evidence="9">
    <location>
        <begin position="202"/>
        <end position="220"/>
    </location>
</feature>
<dbReference type="CDD" id="cd03388">
    <property type="entry name" value="PAP2_SPPase1"/>
    <property type="match status" value="1"/>
</dbReference>
<dbReference type="Gene3D" id="1.20.144.10">
    <property type="entry name" value="Phosphatidic acid phosphatase type 2/haloperoxidase"/>
    <property type="match status" value="1"/>
</dbReference>
<dbReference type="Proteomes" id="UP001419268">
    <property type="component" value="Unassembled WGS sequence"/>
</dbReference>
<evidence type="ECO:0000256" key="9">
    <source>
        <dbReference type="SAM" id="Phobius"/>
    </source>
</evidence>